<feature type="region of interest" description="Disordered" evidence="1">
    <location>
        <begin position="167"/>
        <end position="188"/>
    </location>
</feature>
<accession>A0A9Q8Z7J5</accession>
<protein>
    <submittedName>
        <fullName evidence="2">Uncharacterized protein</fullName>
    </submittedName>
</protein>
<dbReference type="VEuPathDB" id="FungiDB:yc1106_02592"/>
<feature type="compositionally biased region" description="Basic and acidic residues" evidence="1">
    <location>
        <begin position="28"/>
        <end position="38"/>
    </location>
</feature>
<proteinExistence type="predicted"/>
<reference evidence="2" key="1">
    <citation type="submission" date="2021-12" db="EMBL/GenBank/DDBJ databases">
        <title>Curvularia clavata genome.</title>
        <authorList>
            <person name="Cao Y."/>
        </authorList>
    </citation>
    <scope>NUCLEOTIDE SEQUENCE</scope>
    <source>
        <strain evidence="2">Yc1106</strain>
    </source>
</reference>
<dbReference type="AlphaFoldDB" id="A0A9Q8Z7J5"/>
<name>A0A9Q8Z7J5_CURCL</name>
<organism evidence="2 3">
    <name type="scientific">Curvularia clavata</name>
    <dbReference type="NCBI Taxonomy" id="95742"/>
    <lineage>
        <taxon>Eukaryota</taxon>
        <taxon>Fungi</taxon>
        <taxon>Dikarya</taxon>
        <taxon>Ascomycota</taxon>
        <taxon>Pezizomycotina</taxon>
        <taxon>Dothideomycetes</taxon>
        <taxon>Pleosporomycetidae</taxon>
        <taxon>Pleosporales</taxon>
        <taxon>Pleosporineae</taxon>
        <taxon>Pleosporaceae</taxon>
        <taxon>Curvularia</taxon>
    </lineage>
</organism>
<evidence type="ECO:0000313" key="2">
    <source>
        <dbReference type="EMBL" id="USP75318.1"/>
    </source>
</evidence>
<feature type="region of interest" description="Disordered" evidence="1">
    <location>
        <begin position="1"/>
        <end position="56"/>
    </location>
</feature>
<feature type="region of interest" description="Disordered" evidence="1">
    <location>
        <begin position="128"/>
        <end position="155"/>
    </location>
</feature>
<sequence>MALPRVKSHANLRDRSKQYPQGNNKQCRHGDDNHHIEPVKSNNIVTAPGKPDTDKAHAHSVSLLSLSLYRNKCTHCPLSIESDNPIHHHGTVPAQEGAISSSTKPVVTTELVDTGDTTKSELHNVGSLFSEFDPGTLPSPLSPPNPASDDYDPSDSLLMQASLYIPSSDDDASATPSQSDSAVERSKSNRSSLSWHDWFVTLFAGRKATPATRKHQNKTTTSAGSLVAGQPTLQPPKTDPIPVSTQVPPNTQQRRLLHCDVIPRIHVPKMDRTFRRTTLKEIPPAPMTDFTGYTVIAPDDWEPEIVMRGFDTPKRISKPLLAPNYINYAARLLDRDGDKWARYRTEHLMTRSNRAFSGDIGEQYPFSHGHCW</sequence>
<dbReference type="Proteomes" id="UP001056012">
    <property type="component" value="Chromosome 2"/>
</dbReference>
<evidence type="ECO:0000313" key="3">
    <source>
        <dbReference type="Proteomes" id="UP001056012"/>
    </source>
</evidence>
<dbReference type="OrthoDB" id="3692409at2759"/>
<keyword evidence="3" id="KW-1185">Reference proteome</keyword>
<feature type="region of interest" description="Disordered" evidence="1">
    <location>
        <begin position="209"/>
        <end position="241"/>
    </location>
</feature>
<gene>
    <name evidence="2" type="ORF">yc1106_02592</name>
</gene>
<evidence type="ECO:0000256" key="1">
    <source>
        <dbReference type="SAM" id="MobiDB-lite"/>
    </source>
</evidence>
<feature type="compositionally biased region" description="Basic residues" evidence="1">
    <location>
        <begin position="1"/>
        <end position="10"/>
    </location>
</feature>
<dbReference type="EMBL" id="CP089275">
    <property type="protein sequence ID" value="USP75318.1"/>
    <property type="molecule type" value="Genomic_DNA"/>
</dbReference>